<protein>
    <submittedName>
        <fullName evidence="2">Uncharacterized protein</fullName>
    </submittedName>
</protein>
<reference evidence="2 3" key="1">
    <citation type="journal article" date="2023" name="Plant">
        <title>Draft Genome Sequence Resource of CBPPT1, a 'Candidatus Phytoplasma trifolii'-Related Strain Associated with Potato Purple Top Disease in the Columbia Basin, U.S.A.</title>
        <authorList>
            <person name="Wei W."/>
            <person name="Shao J."/>
            <person name="Bottner-Parker K.D."/>
            <person name="Zhao Y."/>
        </authorList>
    </citation>
    <scope>NUCLEOTIDE SEQUENCE [LARGE SCALE GENOMIC DNA]</scope>
    <source>
        <strain evidence="2 3">CBPPT1</strain>
    </source>
</reference>
<sequence>MFFLSAKKIPHLYKNKKNRYFYFYKLVFYLIFNFIYFCRIS</sequence>
<comment type="caution">
    <text evidence="2">The sequence shown here is derived from an EMBL/GenBank/DDBJ whole genome shotgun (WGS) entry which is preliminary data.</text>
</comment>
<organism evidence="2 3">
    <name type="scientific">Columbia Basin potato purple top phytoplasma</name>
    <dbReference type="NCBI Taxonomy" id="307134"/>
    <lineage>
        <taxon>Bacteria</taxon>
        <taxon>Bacillati</taxon>
        <taxon>Mycoplasmatota</taxon>
        <taxon>Mollicutes</taxon>
        <taxon>Acholeplasmatales</taxon>
        <taxon>Acholeplasmataceae</taxon>
        <taxon>Candidatus Phytoplasma</taxon>
        <taxon>16SrVI (Clover proliferation group)</taxon>
    </lineage>
</organism>
<evidence type="ECO:0000313" key="3">
    <source>
        <dbReference type="Proteomes" id="UP001221763"/>
    </source>
</evidence>
<accession>A0ABT5L9N4</accession>
<keyword evidence="1" id="KW-1133">Transmembrane helix</keyword>
<keyword evidence="3" id="KW-1185">Reference proteome</keyword>
<proteinExistence type="predicted"/>
<keyword evidence="1" id="KW-0812">Transmembrane</keyword>
<feature type="transmembrane region" description="Helical" evidence="1">
    <location>
        <begin position="20"/>
        <end position="38"/>
    </location>
</feature>
<dbReference type="Proteomes" id="UP001221763">
    <property type="component" value="Unassembled WGS sequence"/>
</dbReference>
<dbReference type="EMBL" id="JANHJP010000009">
    <property type="protein sequence ID" value="MDC9032217.1"/>
    <property type="molecule type" value="Genomic_DNA"/>
</dbReference>
<gene>
    <name evidence="2" type="ORF">M8044_000440</name>
</gene>
<keyword evidence="1" id="KW-0472">Membrane</keyword>
<evidence type="ECO:0000313" key="2">
    <source>
        <dbReference type="EMBL" id="MDC9032217.1"/>
    </source>
</evidence>
<name>A0ABT5L9N4_9MOLU</name>
<evidence type="ECO:0000256" key="1">
    <source>
        <dbReference type="SAM" id="Phobius"/>
    </source>
</evidence>